<evidence type="ECO:0000313" key="4">
    <source>
        <dbReference type="Proteomes" id="UP000010319"/>
    </source>
</evidence>
<evidence type="ECO:0000256" key="2">
    <source>
        <dbReference type="ARBA" id="ARBA00023025"/>
    </source>
</evidence>
<protein>
    <submittedName>
        <fullName evidence="3">Colicin immunity protein/pyocin immunity protein</fullName>
    </submittedName>
</protein>
<organism evidence="3 4">
    <name type="scientific">Yersinia bercovieri ATCC 43970</name>
    <dbReference type="NCBI Taxonomy" id="349968"/>
    <lineage>
        <taxon>Bacteria</taxon>
        <taxon>Pseudomonadati</taxon>
        <taxon>Pseudomonadota</taxon>
        <taxon>Gammaproteobacteria</taxon>
        <taxon>Enterobacterales</taxon>
        <taxon>Yersiniaceae</taxon>
        <taxon>Yersinia</taxon>
    </lineage>
</organism>
<dbReference type="InterPro" id="IPR000290">
    <property type="entry name" value="Colicin_pyocin"/>
</dbReference>
<sequence length="86" mass="10137">MELKNSISEYTETEFIDLLNIIFRENSSDADDYLDKLLEYFVRITEHPEGTDLIYYPPSDSECTPEKILEKVKKWRAENGKPGFKE</sequence>
<comment type="similarity">
    <text evidence="1">Belongs to the colicins ColE2/ColE8/ColE9 and pyocins S1/S2 family.</text>
</comment>
<accession>A0ABM9XTK1</accession>
<proteinExistence type="inferred from homology"/>
<keyword evidence="4" id="KW-1185">Reference proteome</keyword>
<dbReference type="SUPFAM" id="SSF47345">
    <property type="entry name" value="Colicin E immunity proteins"/>
    <property type="match status" value="1"/>
</dbReference>
<dbReference type="Proteomes" id="UP000010319">
    <property type="component" value="Unassembled WGS sequence"/>
</dbReference>
<dbReference type="Pfam" id="PF01320">
    <property type="entry name" value="Colicin_Pyocin"/>
    <property type="match status" value="1"/>
</dbReference>
<name>A0ABM9XTK1_YERBE</name>
<gene>
    <name evidence="3" type="ORF">yberc0001_40100</name>
</gene>
<dbReference type="RefSeq" id="WP_005280221.1">
    <property type="nucleotide sequence ID" value="NZ_AALC02000160.1"/>
</dbReference>
<evidence type="ECO:0000313" key="3">
    <source>
        <dbReference type="EMBL" id="EEQ04697.1"/>
    </source>
</evidence>
<dbReference type="InterPro" id="IPR035900">
    <property type="entry name" value="Colicin_E_sf"/>
</dbReference>
<dbReference type="Gene3D" id="1.10.1200.20">
    <property type="entry name" value="Colicin E immunity protein"/>
    <property type="match status" value="1"/>
</dbReference>
<dbReference type="PRINTS" id="PR01299">
    <property type="entry name" value="PYOCIN"/>
</dbReference>
<evidence type="ECO:0000256" key="1">
    <source>
        <dbReference type="ARBA" id="ARBA00009346"/>
    </source>
</evidence>
<dbReference type="CDD" id="cd16363">
    <property type="entry name" value="Col_Im_like"/>
    <property type="match status" value="1"/>
</dbReference>
<reference evidence="3" key="1">
    <citation type="submission" date="2008-12" db="EMBL/GenBank/DDBJ databases">
        <title>Annotation of the Yersinia bercovieri ATCC 43970 genome.</title>
        <authorList>
            <person name="Read T.D."/>
            <person name="Akmal A."/>
            <person name="Bishop-Lilly K."/>
            <person name="Chen P.E."/>
            <person name="Cook C."/>
            <person name="Kiley M.P."/>
            <person name="Lentz S."/>
            <person name="Mateczun A."/>
            <person name="Nagarajan N."/>
            <person name="Nolan N."/>
            <person name="Osborne B.I."/>
            <person name="Pop M."/>
            <person name="Sozhamannan S."/>
            <person name="Stewart A.C."/>
            <person name="Sulakvelidze A."/>
            <person name="Thomason B."/>
            <person name="Willner K."/>
            <person name="Zwick M.E."/>
        </authorList>
    </citation>
    <scope>NUCLEOTIDE SEQUENCE [LARGE SCALE GENOMIC DNA]</scope>
    <source>
        <strain evidence="3">ATCC 43970</strain>
    </source>
</reference>
<dbReference type="EMBL" id="AALC02000160">
    <property type="protein sequence ID" value="EEQ04697.1"/>
    <property type="molecule type" value="Genomic_DNA"/>
</dbReference>
<keyword evidence="2" id="KW-0079">Bacteriocin immunity</keyword>
<comment type="caution">
    <text evidence="3">The sequence shown here is derived from an EMBL/GenBank/DDBJ whole genome shotgun (WGS) entry which is preliminary data.</text>
</comment>